<comment type="catalytic activity">
    <reaction evidence="4 5">
        <text>uridine(38/39/40) in tRNA = pseudouridine(38/39/40) in tRNA</text>
        <dbReference type="Rhea" id="RHEA:22376"/>
        <dbReference type="Rhea" id="RHEA-COMP:10085"/>
        <dbReference type="Rhea" id="RHEA-COMP:10087"/>
        <dbReference type="ChEBI" id="CHEBI:65314"/>
        <dbReference type="ChEBI" id="CHEBI:65315"/>
        <dbReference type="EC" id="5.4.99.12"/>
    </reaction>
</comment>
<evidence type="ECO:0000256" key="2">
    <source>
        <dbReference type="ARBA" id="ARBA00022694"/>
    </source>
</evidence>
<dbReference type="InterPro" id="IPR020097">
    <property type="entry name" value="PsdUridine_synth_TruA_a/b_dom"/>
</dbReference>
<keyword evidence="8" id="KW-1185">Reference proteome</keyword>
<protein>
    <recommendedName>
        <fullName evidence="4">tRNA pseudouridine synthase A</fullName>
        <ecNumber evidence="4">5.4.99.12</ecNumber>
    </recommendedName>
    <alternativeName>
        <fullName evidence="4">tRNA pseudouridine(38-40) synthase</fullName>
    </alternativeName>
    <alternativeName>
        <fullName evidence="4">tRNA pseudouridylate synthase I</fullName>
    </alternativeName>
    <alternativeName>
        <fullName evidence="4">tRNA-uridine isomerase I</fullName>
    </alternativeName>
</protein>
<feature type="domain" description="Pseudouridine synthase I TruA alpha/beta" evidence="6">
    <location>
        <begin position="1"/>
        <end position="99"/>
    </location>
</feature>
<dbReference type="PIRSF" id="PIRSF001430">
    <property type="entry name" value="tRNA_psdUrid_synth"/>
    <property type="match status" value="1"/>
</dbReference>
<proteinExistence type="inferred from homology"/>
<organism evidence="7 8">
    <name type="scientific">Alloalcanivorax venustensis ISO4</name>
    <dbReference type="NCBI Taxonomy" id="1177184"/>
    <lineage>
        <taxon>Bacteria</taxon>
        <taxon>Pseudomonadati</taxon>
        <taxon>Pseudomonadota</taxon>
        <taxon>Gammaproteobacteria</taxon>
        <taxon>Oceanospirillales</taxon>
        <taxon>Alcanivoracaceae</taxon>
        <taxon>Alloalcanivorax</taxon>
    </lineage>
</organism>
<evidence type="ECO:0000256" key="3">
    <source>
        <dbReference type="ARBA" id="ARBA00023235"/>
    </source>
</evidence>
<dbReference type="InterPro" id="IPR020103">
    <property type="entry name" value="PsdUridine_synth_cat_dom_sf"/>
</dbReference>
<dbReference type="GO" id="GO:0160147">
    <property type="term" value="F:tRNA pseudouridine(38-40) synthase activity"/>
    <property type="evidence" value="ECO:0007669"/>
    <property type="project" value="UniProtKB-EC"/>
</dbReference>
<dbReference type="EC" id="5.4.99.12" evidence="4"/>
<dbReference type="Gene3D" id="3.30.70.660">
    <property type="entry name" value="Pseudouridine synthase I, catalytic domain, C-terminal subdomain"/>
    <property type="match status" value="1"/>
</dbReference>
<dbReference type="HAMAP" id="MF_00171">
    <property type="entry name" value="TruA"/>
    <property type="match status" value="1"/>
</dbReference>
<dbReference type="CDD" id="cd02570">
    <property type="entry name" value="PseudoU_synth_EcTruA"/>
    <property type="match status" value="1"/>
</dbReference>
<keyword evidence="2 4" id="KW-0819">tRNA processing</keyword>
<dbReference type="Proteomes" id="UP000644441">
    <property type="component" value="Unassembled WGS sequence"/>
</dbReference>
<dbReference type="NCBIfam" id="TIGR00071">
    <property type="entry name" value="hisT_truA"/>
    <property type="match status" value="1"/>
</dbReference>
<reference evidence="7 8" key="1">
    <citation type="submission" date="2012-09" db="EMBL/GenBank/DDBJ databases">
        <title>Genome Sequence of alkane-degrading Bacterium Alcanivorax venustensis ISO4.</title>
        <authorList>
            <person name="Lai Q."/>
            <person name="Shao Z."/>
        </authorList>
    </citation>
    <scope>NUCLEOTIDE SEQUENCE [LARGE SCALE GENOMIC DNA]</scope>
    <source>
        <strain evidence="7 8">ISO4</strain>
    </source>
</reference>
<name>A0ABS0AJG7_9GAMM</name>
<dbReference type="EMBL" id="ARXR01000036">
    <property type="protein sequence ID" value="MBF5054283.1"/>
    <property type="molecule type" value="Genomic_DNA"/>
</dbReference>
<evidence type="ECO:0000256" key="4">
    <source>
        <dbReference type="HAMAP-Rule" id="MF_00171"/>
    </source>
</evidence>
<evidence type="ECO:0000256" key="1">
    <source>
        <dbReference type="ARBA" id="ARBA00009375"/>
    </source>
</evidence>
<dbReference type="PANTHER" id="PTHR11142:SF0">
    <property type="entry name" value="TRNA PSEUDOURIDINE SYNTHASE-LIKE 1"/>
    <property type="match status" value="1"/>
</dbReference>
<dbReference type="Gene3D" id="3.30.70.580">
    <property type="entry name" value="Pseudouridine synthase I, catalytic domain, N-terminal subdomain"/>
    <property type="match status" value="1"/>
</dbReference>
<accession>A0ABS0AJG7</accession>
<comment type="function">
    <text evidence="4">Formation of pseudouridine at positions 38, 39 and 40 in the anticodon stem and loop of transfer RNAs.</text>
</comment>
<comment type="subunit">
    <text evidence="4">Homodimer.</text>
</comment>
<feature type="binding site" evidence="4">
    <location>
        <position position="106"/>
    </location>
    <ligand>
        <name>substrate</name>
    </ligand>
</feature>
<comment type="similarity">
    <text evidence="1 4 5">Belongs to the tRNA pseudouridine synthase TruA family.</text>
</comment>
<comment type="caution">
    <text evidence="7">The sequence shown here is derived from an EMBL/GenBank/DDBJ whole genome shotgun (WGS) entry which is preliminary data.</text>
</comment>
<gene>
    <name evidence="4 7" type="primary">truA</name>
    <name evidence="7" type="ORF">ISO4_02885</name>
</gene>
<keyword evidence="3 4" id="KW-0413">Isomerase</keyword>
<comment type="caution">
    <text evidence="4">Lacks conserved residue(s) required for the propagation of feature annotation.</text>
</comment>
<evidence type="ECO:0000259" key="6">
    <source>
        <dbReference type="Pfam" id="PF01416"/>
    </source>
</evidence>
<feature type="domain" description="Pseudouridine synthase I TruA alpha/beta" evidence="6">
    <location>
        <begin position="139"/>
        <end position="241"/>
    </location>
</feature>
<dbReference type="SUPFAM" id="SSF55120">
    <property type="entry name" value="Pseudouridine synthase"/>
    <property type="match status" value="1"/>
</dbReference>
<evidence type="ECO:0000256" key="5">
    <source>
        <dbReference type="RuleBase" id="RU003792"/>
    </source>
</evidence>
<dbReference type="Pfam" id="PF01416">
    <property type="entry name" value="PseudoU_synth_1"/>
    <property type="match status" value="2"/>
</dbReference>
<dbReference type="InterPro" id="IPR020094">
    <property type="entry name" value="TruA/RsuA/RluB/E/F_N"/>
</dbReference>
<dbReference type="InterPro" id="IPR001406">
    <property type="entry name" value="PsdUridine_synth_TruA"/>
</dbReference>
<sequence length="270" mass="30041">MAVEYDGAGFHGWQTQESGVRTVQEELEKALSRVANHPVALICAGRTDAGVHATGQVCHFDSDADRSMKSWVMGANRFLPDDVSVQWAQAVPDDFHARFKANRRRYRYVIYNHAAPPALFRRQVTWNYRPLDVDAMIEASRHLVGTHDFTSYRSVHCQAKSPVKTLSRFHIHRQGPLIVLEVEGNAFLMHMVRNMAGVLMSIGAGKHPPVWAREVLEARDRRKGGVTAPPFGLYLVDIGYPEPFVLPRPPLGPLWLTTLNAADGGGADAP</sequence>
<dbReference type="PANTHER" id="PTHR11142">
    <property type="entry name" value="PSEUDOURIDYLATE SYNTHASE"/>
    <property type="match status" value="1"/>
</dbReference>
<dbReference type="InterPro" id="IPR020095">
    <property type="entry name" value="PsdUridine_synth_TruA_C"/>
</dbReference>
<feature type="active site" description="Nucleophile" evidence="4">
    <location>
        <position position="48"/>
    </location>
</feature>
<evidence type="ECO:0000313" key="7">
    <source>
        <dbReference type="EMBL" id="MBF5054283.1"/>
    </source>
</evidence>
<evidence type="ECO:0000313" key="8">
    <source>
        <dbReference type="Proteomes" id="UP000644441"/>
    </source>
</evidence>